<gene>
    <name evidence="1" type="ORF">BPAG_LOCUS420</name>
</gene>
<dbReference type="AlphaFoldDB" id="A0A0N4SXK9"/>
<evidence type="ECO:0000313" key="2">
    <source>
        <dbReference type="Proteomes" id="UP000278627"/>
    </source>
</evidence>
<name>A0A0N4SXK9_BRUPA</name>
<evidence type="ECO:0000313" key="1">
    <source>
        <dbReference type="EMBL" id="VDN81606.1"/>
    </source>
</evidence>
<dbReference type="WBParaSite" id="BPAG_0000041901-mRNA-1">
    <property type="protein sequence ID" value="BPAG_0000041901-mRNA-1"/>
    <property type="gene ID" value="BPAG_0000041901"/>
</dbReference>
<reference evidence="1 2" key="2">
    <citation type="submission" date="2018-11" db="EMBL/GenBank/DDBJ databases">
        <authorList>
            <consortium name="Pathogen Informatics"/>
        </authorList>
    </citation>
    <scope>NUCLEOTIDE SEQUENCE [LARGE SCALE GENOMIC DNA]</scope>
</reference>
<reference evidence="3" key="1">
    <citation type="submission" date="2017-02" db="UniProtKB">
        <authorList>
            <consortium name="WormBaseParasite"/>
        </authorList>
    </citation>
    <scope>IDENTIFICATION</scope>
</reference>
<proteinExistence type="predicted"/>
<accession>A0A0N4SXK9</accession>
<dbReference type="EMBL" id="UZAD01000018">
    <property type="protein sequence ID" value="VDN81606.1"/>
    <property type="molecule type" value="Genomic_DNA"/>
</dbReference>
<keyword evidence="2" id="KW-1185">Reference proteome</keyword>
<evidence type="ECO:0000313" key="3">
    <source>
        <dbReference type="WBParaSite" id="BPAG_0000041901-mRNA-1"/>
    </source>
</evidence>
<organism evidence="3">
    <name type="scientific">Brugia pahangi</name>
    <name type="common">Filarial nematode worm</name>
    <dbReference type="NCBI Taxonomy" id="6280"/>
    <lineage>
        <taxon>Eukaryota</taxon>
        <taxon>Metazoa</taxon>
        <taxon>Ecdysozoa</taxon>
        <taxon>Nematoda</taxon>
        <taxon>Chromadorea</taxon>
        <taxon>Rhabditida</taxon>
        <taxon>Spirurina</taxon>
        <taxon>Spiruromorpha</taxon>
        <taxon>Filarioidea</taxon>
        <taxon>Onchocercidae</taxon>
        <taxon>Brugia</taxon>
    </lineage>
</organism>
<dbReference type="Proteomes" id="UP000278627">
    <property type="component" value="Unassembled WGS sequence"/>
</dbReference>
<protein>
    <submittedName>
        <fullName evidence="3">Med13_N domain-containing protein</fullName>
    </submittedName>
</protein>
<sequence length="186" mass="21075">MGTSGSSEIWCEITCGLVGWRIILLDILKYGSLGSHLQCKKTSPIYQLWYPCTQQVVYTSNKELQSVLANLVRFYGKLNCIKPTLELLFFLTVQNSIKQGEWSFEARAVIFRTRPSTRRVLSGFADISLCSTSTRLICLLAKHEKKDSAVPKTYSEKWSNTKSKSFQRFGNCLLSSGKCLRVRAVK</sequence>